<evidence type="ECO:0000313" key="2">
    <source>
        <dbReference type="Proteomes" id="UP001172386"/>
    </source>
</evidence>
<keyword evidence="2" id="KW-1185">Reference proteome</keyword>
<gene>
    <name evidence="1" type="ORF">H2198_002685</name>
</gene>
<name>A0ACC3ADD6_9EURO</name>
<comment type="caution">
    <text evidence="1">The sequence shown here is derived from an EMBL/GenBank/DDBJ whole genome shotgun (WGS) entry which is preliminary data.</text>
</comment>
<protein>
    <submittedName>
        <fullName evidence="1">Uncharacterized protein</fullName>
    </submittedName>
</protein>
<reference evidence="1" key="1">
    <citation type="submission" date="2022-10" db="EMBL/GenBank/DDBJ databases">
        <title>Culturing micro-colonial fungi from biological soil crusts in the Mojave desert and describing Neophaeococcomyces mojavensis, and introducing the new genera and species Taxawa tesnikishii.</title>
        <authorList>
            <person name="Kurbessoian T."/>
            <person name="Stajich J.E."/>
        </authorList>
    </citation>
    <scope>NUCLEOTIDE SEQUENCE</scope>
    <source>
        <strain evidence="1">JES_112</strain>
    </source>
</reference>
<dbReference type="EMBL" id="JAPDRQ010000033">
    <property type="protein sequence ID" value="KAJ9660179.1"/>
    <property type="molecule type" value="Genomic_DNA"/>
</dbReference>
<accession>A0ACC3ADD6</accession>
<evidence type="ECO:0000313" key="1">
    <source>
        <dbReference type="EMBL" id="KAJ9660179.1"/>
    </source>
</evidence>
<organism evidence="1 2">
    <name type="scientific">Neophaeococcomyces mojaviensis</name>
    <dbReference type="NCBI Taxonomy" id="3383035"/>
    <lineage>
        <taxon>Eukaryota</taxon>
        <taxon>Fungi</taxon>
        <taxon>Dikarya</taxon>
        <taxon>Ascomycota</taxon>
        <taxon>Pezizomycotina</taxon>
        <taxon>Eurotiomycetes</taxon>
        <taxon>Chaetothyriomycetidae</taxon>
        <taxon>Chaetothyriales</taxon>
        <taxon>Chaetothyriales incertae sedis</taxon>
        <taxon>Neophaeococcomyces</taxon>
    </lineage>
</organism>
<dbReference type="Proteomes" id="UP001172386">
    <property type="component" value="Unassembled WGS sequence"/>
</dbReference>
<sequence>MAFTVVNTILISTFVTTLVVCALYFVYAYLKPHLEEPSHGAEPTTPHRERTADPQLRQTLYSLPSLNFIDPRNSIADCELSSSRWSTNIRDLSPPQSPTRTGLPRSPRMHLRQGSVQSRASHSQQWPGLGPLILVDGLDRSQVLWHEMGMESPNRQGQQEMSQNFNSPTRSRSSQSRIPYGRVRTKTDSMVYTQKGILTCSHAMLNGTAIFHTGPSPTISDFSGSTLLSAPRTPQRSASQNHAGLLMDGKVPVSEPRAGTFPPDLQEWASRQGLPRTTYLTSTKIEVVT</sequence>
<proteinExistence type="predicted"/>